<name>A0ABV4CM71_9PSEU</name>
<sequence>MDGFRVDLTALTDASDGVRDTIDSMNKRSVSDIDCPAEAFGHDRLAATVAEFCGRWDHGVANLVDDAKEVSGRLAHCVQVYRETDEAARAQMEGVVQRAAGDDPAAR</sequence>
<organism evidence="1 2">
    <name type="scientific">Saccharopolyspora cebuensis</name>
    <dbReference type="NCBI Taxonomy" id="418759"/>
    <lineage>
        <taxon>Bacteria</taxon>
        <taxon>Bacillati</taxon>
        <taxon>Actinomycetota</taxon>
        <taxon>Actinomycetes</taxon>
        <taxon>Pseudonocardiales</taxon>
        <taxon>Pseudonocardiaceae</taxon>
        <taxon>Saccharopolyspora</taxon>
    </lineage>
</organism>
<evidence type="ECO:0008006" key="3">
    <source>
        <dbReference type="Google" id="ProtNLM"/>
    </source>
</evidence>
<comment type="caution">
    <text evidence="1">The sequence shown here is derived from an EMBL/GenBank/DDBJ whole genome shotgun (WGS) entry which is preliminary data.</text>
</comment>
<keyword evidence="2" id="KW-1185">Reference proteome</keyword>
<dbReference type="RefSeq" id="WP_369775293.1">
    <property type="nucleotide sequence ID" value="NZ_JBGEHV010000050.1"/>
</dbReference>
<dbReference type="EMBL" id="JBGEHV010000050">
    <property type="protein sequence ID" value="MEY8042171.1"/>
    <property type="molecule type" value="Genomic_DNA"/>
</dbReference>
<gene>
    <name evidence="1" type="ORF">AB8O55_22385</name>
</gene>
<protein>
    <recommendedName>
        <fullName evidence="3">Excreted virulence factor EspC, type VII ESX diderm</fullName>
    </recommendedName>
</protein>
<evidence type="ECO:0000313" key="2">
    <source>
        <dbReference type="Proteomes" id="UP001564626"/>
    </source>
</evidence>
<accession>A0ABV4CM71</accession>
<reference evidence="1 2" key="1">
    <citation type="submission" date="2024-08" db="EMBL/GenBank/DDBJ databases">
        <title>Genome mining of Saccharopolyspora cebuensis PGLac3 from Nigerian medicinal plant.</title>
        <authorList>
            <person name="Ezeobiora C.E."/>
            <person name="Igbokwe N.H."/>
            <person name="Amin D.H."/>
            <person name="Mendie U.E."/>
        </authorList>
    </citation>
    <scope>NUCLEOTIDE SEQUENCE [LARGE SCALE GENOMIC DNA]</scope>
    <source>
        <strain evidence="1 2">PGLac3</strain>
    </source>
</reference>
<proteinExistence type="predicted"/>
<evidence type="ECO:0000313" key="1">
    <source>
        <dbReference type="EMBL" id="MEY8042171.1"/>
    </source>
</evidence>
<dbReference type="Proteomes" id="UP001564626">
    <property type="component" value="Unassembled WGS sequence"/>
</dbReference>